<evidence type="ECO:0000313" key="9">
    <source>
        <dbReference type="EMBL" id="NYE09556.1"/>
    </source>
</evidence>
<dbReference type="InterPro" id="IPR051311">
    <property type="entry name" value="DedA_domain"/>
</dbReference>
<protein>
    <submittedName>
        <fullName evidence="9">Membrane protein DedA with SNARE-associated domain</fullName>
    </submittedName>
</protein>
<dbReference type="InterPro" id="IPR032816">
    <property type="entry name" value="VTT_dom"/>
</dbReference>
<dbReference type="PANTHER" id="PTHR42709:SF6">
    <property type="entry name" value="UNDECAPRENYL PHOSPHATE TRANSPORTER A"/>
    <property type="match status" value="1"/>
</dbReference>
<dbReference type="Proteomes" id="UP000548423">
    <property type="component" value="Unassembled WGS sequence"/>
</dbReference>
<dbReference type="PANTHER" id="PTHR42709">
    <property type="entry name" value="ALKALINE PHOSPHATASE LIKE PROTEIN"/>
    <property type="match status" value="1"/>
</dbReference>
<evidence type="ECO:0000259" key="8">
    <source>
        <dbReference type="Pfam" id="PF09335"/>
    </source>
</evidence>
<organism evidence="9 10">
    <name type="scientific">Neobacillus niacini</name>
    <dbReference type="NCBI Taxonomy" id="86668"/>
    <lineage>
        <taxon>Bacteria</taxon>
        <taxon>Bacillati</taxon>
        <taxon>Bacillota</taxon>
        <taxon>Bacilli</taxon>
        <taxon>Bacillales</taxon>
        <taxon>Bacillaceae</taxon>
        <taxon>Neobacillus</taxon>
    </lineage>
</organism>
<keyword evidence="5 7" id="KW-1133">Transmembrane helix</keyword>
<dbReference type="GO" id="GO:0005886">
    <property type="term" value="C:plasma membrane"/>
    <property type="evidence" value="ECO:0007669"/>
    <property type="project" value="UniProtKB-SubCell"/>
</dbReference>
<feature type="domain" description="VTT" evidence="8">
    <location>
        <begin position="31"/>
        <end position="152"/>
    </location>
</feature>
<proteinExistence type="inferred from homology"/>
<evidence type="ECO:0000256" key="6">
    <source>
        <dbReference type="ARBA" id="ARBA00023136"/>
    </source>
</evidence>
<name>A0A852TPH4_9BACI</name>
<evidence type="ECO:0000256" key="1">
    <source>
        <dbReference type="ARBA" id="ARBA00004651"/>
    </source>
</evidence>
<evidence type="ECO:0000256" key="3">
    <source>
        <dbReference type="ARBA" id="ARBA00022475"/>
    </source>
</evidence>
<dbReference type="Pfam" id="PF09335">
    <property type="entry name" value="VTT_dom"/>
    <property type="match status" value="1"/>
</dbReference>
<comment type="similarity">
    <text evidence="2">Belongs to the DedA family.</text>
</comment>
<evidence type="ECO:0000256" key="5">
    <source>
        <dbReference type="ARBA" id="ARBA00022989"/>
    </source>
</evidence>
<feature type="transmembrane region" description="Helical" evidence="7">
    <location>
        <begin position="12"/>
        <end position="43"/>
    </location>
</feature>
<evidence type="ECO:0000256" key="4">
    <source>
        <dbReference type="ARBA" id="ARBA00022692"/>
    </source>
</evidence>
<feature type="transmembrane region" description="Helical" evidence="7">
    <location>
        <begin position="131"/>
        <end position="150"/>
    </location>
</feature>
<comment type="subcellular location">
    <subcellularLocation>
        <location evidence="1">Cell membrane</location>
        <topology evidence="1">Multi-pass membrane protein</topology>
    </subcellularLocation>
</comment>
<feature type="transmembrane region" description="Helical" evidence="7">
    <location>
        <begin position="50"/>
        <end position="71"/>
    </location>
</feature>
<evidence type="ECO:0000256" key="2">
    <source>
        <dbReference type="ARBA" id="ARBA00010792"/>
    </source>
</evidence>
<gene>
    <name evidence="9" type="ORF">F4694_006458</name>
</gene>
<evidence type="ECO:0000313" key="10">
    <source>
        <dbReference type="Proteomes" id="UP000548423"/>
    </source>
</evidence>
<sequence>MTESILSLIKEWGIWGVFISLFIEGSALPFIGSFIMVTVGFILDLTWFEMIWISLAGSFIYAIGSWIPYFIGYKFGISVEDRLSDAKREKLTKAKKAFSKNGIWSVAISSPLHLGNFVPFLAGISHMRLRTYTLLTMIGIAPSTFLFLSIGHFYPGDFSSVMNTVKDYQLLLFILFGLITLIYLGIKFIGYRQQKKLMKQNVMS</sequence>
<dbReference type="EMBL" id="JACCBX010000024">
    <property type="protein sequence ID" value="NYE09556.1"/>
    <property type="molecule type" value="Genomic_DNA"/>
</dbReference>
<reference evidence="10" key="1">
    <citation type="submission" date="2020-07" db="EMBL/GenBank/DDBJ databases">
        <authorList>
            <person name="Partida-Martinez L."/>
            <person name="Huntemann M."/>
            <person name="Clum A."/>
            <person name="Wang J."/>
            <person name="Palaniappan K."/>
            <person name="Ritter S."/>
            <person name="Chen I.-M."/>
            <person name="Stamatis D."/>
            <person name="Reddy T."/>
            <person name="O'Malley R."/>
            <person name="Daum C."/>
            <person name="Shapiro N."/>
            <person name="Ivanova N."/>
            <person name="Kyrpides N."/>
            <person name="Woyke T."/>
        </authorList>
    </citation>
    <scope>NUCLEOTIDE SEQUENCE [LARGE SCALE GENOMIC DNA]</scope>
    <source>
        <strain evidence="10">AT2.8</strain>
    </source>
</reference>
<keyword evidence="6 7" id="KW-0472">Membrane</keyword>
<dbReference type="AlphaFoldDB" id="A0A852TPH4"/>
<evidence type="ECO:0000256" key="7">
    <source>
        <dbReference type="SAM" id="Phobius"/>
    </source>
</evidence>
<keyword evidence="4 7" id="KW-0812">Transmembrane</keyword>
<accession>A0A852TPH4</accession>
<comment type="caution">
    <text evidence="9">The sequence shown here is derived from an EMBL/GenBank/DDBJ whole genome shotgun (WGS) entry which is preliminary data.</text>
</comment>
<reference evidence="10" key="2">
    <citation type="submission" date="2020-08" db="EMBL/GenBank/DDBJ databases">
        <title>The Agave Microbiome: Exploring the role of microbial communities in plant adaptations to desert environments.</title>
        <authorList>
            <person name="Partida-Martinez L.P."/>
        </authorList>
    </citation>
    <scope>NUCLEOTIDE SEQUENCE [LARGE SCALE GENOMIC DNA]</scope>
    <source>
        <strain evidence="10">AT2.8</strain>
    </source>
</reference>
<feature type="transmembrane region" description="Helical" evidence="7">
    <location>
        <begin position="170"/>
        <end position="190"/>
    </location>
</feature>
<keyword evidence="3" id="KW-1003">Cell membrane</keyword>